<proteinExistence type="inferred from homology"/>
<dbReference type="PANTHER" id="PTHR11358:SF26">
    <property type="entry name" value="GUANIDINO ACID HYDROLASE, MITOCHONDRIAL"/>
    <property type="match status" value="1"/>
</dbReference>
<feature type="binding site" evidence="4">
    <location>
        <position position="240"/>
    </location>
    <ligand>
        <name>Mn(2+)</name>
        <dbReference type="ChEBI" id="CHEBI:29035"/>
        <label>1</label>
    </ligand>
</feature>
<evidence type="ECO:0000256" key="1">
    <source>
        <dbReference type="ARBA" id="ARBA00009227"/>
    </source>
</evidence>
<dbReference type="Gene3D" id="3.40.800.10">
    <property type="entry name" value="Ureohydrolase domain"/>
    <property type="match status" value="1"/>
</dbReference>
<dbReference type="CDD" id="cd11592">
    <property type="entry name" value="Agmatinase_PAH"/>
    <property type="match status" value="1"/>
</dbReference>
<dbReference type="PROSITE" id="PS01053">
    <property type="entry name" value="ARGINASE_1"/>
    <property type="match status" value="1"/>
</dbReference>
<dbReference type="InterPro" id="IPR020855">
    <property type="entry name" value="Ureohydrolase_Mn_BS"/>
</dbReference>
<feature type="binding site" evidence="4">
    <location>
        <position position="158"/>
    </location>
    <ligand>
        <name>Mn(2+)</name>
        <dbReference type="ChEBI" id="CHEBI:29035"/>
        <label>1</label>
    </ligand>
</feature>
<gene>
    <name evidence="6" type="primary">speB</name>
    <name evidence="6" type="ORF">FJM51_01100</name>
</gene>
<dbReference type="PANTHER" id="PTHR11358">
    <property type="entry name" value="ARGINASE/AGMATINASE"/>
    <property type="match status" value="1"/>
</dbReference>
<keyword evidence="4" id="KW-0464">Manganese</keyword>
<name>A0A501X1C2_9RHOB</name>
<evidence type="ECO:0000256" key="5">
    <source>
        <dbReference type="RuleBase" id="RU003684"/>
    </source>
</evidence>
<feature type="binding site" evidence="4">
    <location>
        <position position="160"/>
    </location>
    <ligand>
        <name>Mn(2+)</name>
        <dbReference type="ChEBI" id="CHEBI:29035"/>
        <label>1</label>
    </ligand>
</feature>
<dbReference type="EMBL" id="VFRP01000001">
    <property type="protein sequence ID" value="TPE53676.1"/>
    <property type="molecule type" value="Genomic_DNA"/>
</dbReference>
<evidence type="ECO:0000256" key="4">
    <source>
        <dbReference type="PIRSR" id="PIRSR036979-1"/>
    </source>
</evidence>
<feature type="binding site" evidence="4">
    <location>
        <position position="133"/>
    </location>
    <ligand>
        <name>Mn(2+)</name>
        <dbReference type="ChEBI" id="CHEBI:29035"/>
        <label>1</label>
    </ligand>
</feature>
<evidence type="ECO:0000256" key="3">
    <source>
        <dbReference type="ARBA" id="ARBA00022801"/>
    </source>
</evidence>
<dbReference type="GO" id="GO:0033389">
    <property type="term" value="P:putrescine biosynthetic process from arginine, via agmatine"/>
    <property type="evidence" value="ECO:0007669"/>
    <property type="project" value="TreeGrafter"/>
</dbReference>
<dbReference type="InterPro" id="IPR006035">
    <property type="entry name" value="Ureohydrolase"/>
</dbReference>
<dbReference type="PROSITE" id="PS51409">
    <property type="entry name" value="ARGINASE_2"/>
    <property type="match status" value="1"/>
</dbReference>
<dbReference type="SUPFAM" id="SSF52768">
    <property type="entry name" value="Arginase/deacetylase"/>
    <property type="match status" value="1"/>
</dbReference>
<dbReference type="NCBIfam" id="TIGR01230">
    <property type="entry name" value="agmatinase"/>
    <property type="match status" value="1"/>
</dbReference>
<dbReference type="InterPro" id="IPR005925">
    <property type="entry name" value="Agmatinase-rel"/>
</dbReference>
<comment type="similarity">
    <text evidence="1">Belongs to the arginase family. Agmatinase subfamily.</text>
</comment>
<feature type="binding site" evidence="4">
    <location>
        <position position="238"/>
    </location>
    <ligand>
        <name>Mn(2+)</name>
        <dbReference type="ChEBI" id="CHEBI:29035"/>
        <label>1</label>
    </ligand>
</feature>
<feature type="binding site" evidence="4">
    <location>
        <position position="156"/>
    </location>
    <ligand>
        <name>Mn(2+)</name>
        <dbReference type="ChEBI" id="CHEBI:29035"/>
        <label>1</label>
    </ligand>
</feature>
<dbReference type="GO" id="GO:0008783">
    <property type="term" value="F:agmatinase activity"/>
    <property type="evidence" value="ECO:0007669"/>
    <property type="project" value="UniProtKB-EC"/>
</dbReference>
<keyword evidence="2 4" id="KW-0479">Metal-binding</keyword>
<sequence>MADSGDQAFRARENRAHWAEMTYGGALSFLRRRYTRDLTGVDVAVWGVPYDASVTYRPGCRLGPRAIRAASVQLAELRAFPFGFDLFEELSVIDHGDAWIDPHHPETVAPAIERQAAEILATGTKLLTLGGDHFIAWPLLRAHAAVHGPLALIQVDAHGDLWPDDPGRIDHGTMMGRAIREGIVDPARSTQVGIRTFHDSDEGLQVLTAPFIHREGIGAAIEAARARAGDAPVYLSFDIDGLDPAFAPGTGTPVPGGLASWQALEFVRGLGGLNLVGMDLVEVSPPFDHAEITALAAAHLAHDWLCLLAEAGGAAPVPVGRL</sequence>
<dbReference type="EC" id="3.5.3.11" evidence="6"/>
<dbReference type="GO" id="GO:0046872">
    <property type="term" value="F:metal ion binding"/>
    <property type="evidence" value="ECO:0007669"/>
    <property type="project" value="UniProtKB-KW"/>
</dbReference>
<dbReference type="PIRSF" id="PIRSF036979">
    <property type="entry name" value="Arginase"/>
    <property type="match status" value="1"/>
</dbReference>
<evidence type="ECO:0000313" key="7">
    <source>
        <dbReference type="Proteomes" id="UP000319255"/>
    </source>
</evidence>
<dbReference type="AlphaFoldDB" id="A0A501X1C2"/>
<comment type="caution">
    <text evidence="6">The sequence shown here is derived from an EMBL/GenBank/DDBJ whole genome shotgun (WGS) entry which is preliminary data.</text>
</comment>
<dbReference type="RefSeq" id="WP_140452254.1">
    <property type="nucleotide sequence ID" value="NZ_VFRP01000001.1"/>
</dbReference>
<evidence type="ECO:0000256" key="2">
    <source>
        <dbReference type="ARBA" id="ARBA00022723"/>
    </source>
</evidence>
<dbReference type="InterPro" id="IPR023696">
    <property type="entry name" value="Ureohydrolase_dom_sf"/>
</dbReference>
<evidence type="ECO:0000313" key="6">
    <source>
        <dbReference type="EMBL" id="TPE53676.1"/>
    </source>
</evidence>
<reference evidence="6 7" key="1">
    <citation type="submission" date="2019-06" db="EMBL/GenBank/DDBJ databases">
        <title>A novel bacterium of genus Amaricoccus, isolated from marine sediment.</title>
        <authorList>
            <person name="Huang H."/>
            <person name="Mo K."/>
            <person name="Hu Y."/>
        </authorList>
    </citation>
    <scope>NUCLEOTIDE SEQUENCE [LARGE SCALE GENOMIC DNA]</scope>
    <source>
        <strain evidence="6 7">HB172011</strain>
    </source>
</reference>
<keyword evidence="7" id="KW-1185">Reference proteome</keyword>
<accession>A0A501X1C2</accession>
<keyword evidence="3 5" id="KW-0378">Hydrolase</keyword>
<dbReference type="Pfam" id="PF00491">
    <property type="entry name" value="Arginase"/>
    <property type="match status" value="1"/>
</dbReference>
<comment type="cofactor">
    <cofactor evidence="4">
        <name>Mn(2+)</name>
        <dbReference type="ChEBI" id="CHEBI:29035"/>
    </cofactor>
    <text evidence="4">Binds 2 manganese ions per subunit.</text>
</comment>
<protein>
    <submittedName>
        <fullName evidence="6">Agmatinase</fullName>
        <ecNumber evidence="6">3.5.3.11</ecNumber>
    </submittedName>
</protein>
<organism evidence="6 7">
    <name type="scientific">Amaricoccus solimangrovi</name>
    <dbReference type="NCBI Taxonomy" id="2589815"/>
    <lineage>
        <taxon>Bacteria</taxon>
        <taxon>Pseudomonadati</taxon>
        <taxon>Pseudomonadota</taxon>
        <taxon>Alphaproteobacteria</taxon>
        <taxon>Rhodobacterales</taxon>
        <taxon>Paracoccaceae</taxon>
        <taxon>Amaricoccus</taxon>
    </lineage>
</organism>
<dbReference type="Proteomes" id="UP000319255">
    <property type="component" value="Unassembled WGS sequence"/>
</dbReference>
<dbReference type="NCBIfam" id="NF002564">
    <property type="entry name" value="PRK02190.1"/>
    <property type="match status" value="1"/>
</dbReference>
<dbReference type="OrthoDB" id="9788689at2"/>